<protein>
    <recommendedName>
        <fullName evidence="7">BHLH domain-containing protein</fullName>
    </recommendedName>
</protein>
<feature type="domain" description="BHLH" evidence="7">
    <location>
        <begin position="71"/>
        <end position="123"/>
    </location>
</feature>
<evidence type="ECO:0000256" key="4">
    <source>
        <dbReference type="ARBA" id="ARBA00023163"/>
    </source>
</evidence>
<dbReference type="PROSITE" id="PS50888">
    <property type="entry name" value="BHLH"/>
    <property type="match status" value="2"/>
</dbReference>
<keyword evidence="9" id="KW-1185">Reference proteome</keyword>
<keyword evidence="5" id="KW-0539">Nucleus</keyword>
<evidence type="ECO:0000256" key="1">
    <source>
        <dbReference type="ARBA" id="ARBA00004123"/>
    </source>
</evidence>
<comment type="caution">
    <text evidence="8">The sequence shown here is derived from an EMBL/GenBank/DDBJ whole genome shotgun (WGS) entry which is preliminary data.</text>
</comment>
<dbReference type="PANTHER" id="PTHR13935:SF106">
    <property type="entry name" value="ACHAETE-SCUTE COMPLEX PROTEIN T5-RELATED"/>
    <property type="match status" value="1"/>
</dbReference>
<evidence type="ECO:0000256" key="5">
    <source>
        <dbReference type="ARBA" id="ARBA00023242"/>
    </source>
</evidence>
<dbReference type="GO" id="GO:0000981">
    <property type="term" value="F:DNA-binding transcription factor activity, RNA polymerase II-specific"/>
    <property type="evidence" value="ECO:0007669"/>
    <property type="project" value="TreeGrafter"/>
</dbReference>
<comment type="subcellular location">
    <subcellularLocation>
        <location evidence="1">Nucleus</location>
    </subcellularLocation>
</comment>
<keyword evidence="2" id="KW-0805">Transcription regulation</keyword>
<dbReference type="AlphaFoldDB" id="A0AA89BFA5"/>
<accession>A0AA89BFA5</accession>
<evidence type="ECO:0000313" key="9">
    <source>
        <dbReference type="Proteomes" id="UP001188597"/>
    </source>
</evidence>
<name>A0AA89BFA5_9ASTE</name>
<dbReference type="InterPro" id="IPR015660">
    <property type="entry name" value="MASH1/Ascl1a-like"/>
</dbReference>
<evidence type="ECO:0000256" key="2">
    <source>
        <dbReference type="ARBA" id="ARBA00023015"/>
    </source>
</evidence>
<dbReference type="GO" id="GO:0000977">
    <property type="term" value="F:RNA polymerase II transcription regulatory region sequence-specific DNA binding"/>
    <property type="evidence" value="ECO:0007669"/>
    <property type="project" value="TreeGrafter"/>
</dbReference>
<dbReference type="SUPFAM" id="SSF47459">
    <property type="entry name" value="HLH, helix-loop-helix DNA-binding domain"/>
    <property type="match status" value="2"/>
</dbReference>
<dbReference type="Pfam" id="PF00010">
    <property type="entry name" value="HLH"/>
    <property type="match status" value="2"/>
</dbReference>
<feature type="region of interest" description="Disordered" evidence="6">
    <location>
        <begin position="38"/>
        <end position="81"/>
    </location>
</feature>
<dbReference type="Proteomes" id="UP001188597">
    <property type="component" value="Unassembled WGS sequence"/>
</dbReference>
<keyword evidence="3" id="KW-0238">DNA-binding</keyword>
<feature type="compositionally biased region" description="Basic and acidic residues" evidence="6">
    <location>
        <begin position="67"/>
        <end position="81"/>
    </location>
</feature>
<keyword evidence="4" id="KW-0804">Transcription</keyword>
<evidence type="ECO:0000256" key="3">
    <source>
        <dbReference type="ARBA" id="ARBA00023125"/>
    </source>
</evidence>
<reference evidence="8" key="1">
    <citation type="submission" date="2022-12" db="EMBL/GenBank/DDBJ databases">
        <title>Draft genome assemblies for two species of Escallonia (Escalloniales).</title>
        <authorList>
            <person name="Chanderbali A."/>
            <person name="Dervinis C."/>
            <person name="Anghel I."/>
            <person name="Soltis D."/>
            <person name="Soltis P."/>
            <person name="Zapata F."/>
        </authorList>
    </citation>
    <scope>NUCLEOTIDE SEQUENCE</scope>
    <source>
        <strain evidence="8">UCBG64.0493</strain>
        <tissue evidence="8">Leaf</tissue>
    </source>
</reference>
<evidence type="ECO:0000259" key="7">
    <source>
        <dbReference type="PROSITE" id="PS50888"/>
    </source>
</evidence>
<dbReference type="GO" id="GO:0090575">
    <property type="term" value="C:RNA polymerase II transcription regulator complex"/>
    <property type="evidence" value="ECO:0007669"/>
    <property type="project" value="TreeGrafter"/>
</dbReference>
<evidence type="ECO:0000256" key="6">
    <source>
        <dbReference type="SAM" id="MobiDB-lite"/>
    </source>
</evidence>
<dbReference type="EMBL" id="JAVXUP010000061">
    <property type="protein sequence ID" value="KAK3040140.1"/>
    <property type="molecule type" value="Genomic_DNA"/>
</dbReference>
<dbReference type="Gene3D" id="4.10.280.10">
    <property type="entry name" value="Helix-loop-helix DNA-binding domain"/>
    <property type="match status" value="2"/>
</dbReference>
<evidence type="ECO:0000313" key="8">
    <source>
        <dbReference type="EMBL" id="KAK3040140.1"/>
    </source>
</evidence>
<sequence length="470" mass="52771">MFSFHKSDELVFNETPSLSFQDQTTILRDLVMDHASIDRSDLKTKNPQKKRSKSSATGGNQDDESSNDARHKKDAHRDIERRRRLEMAKQYASLRSLLPLEYIKGKRSTSDHMHQAVSYINHLQQNIKELDKKRDKLKKLSTISLAKAKTIGISSNNCLPQIISVSSCWCGFEVLISSEENSPLSIVLKILLEEGLNVVSCVSTEVNERFLHTIQAEVSGLTCNDPSVLQEKLTNLINSLTVHEFTLESSYTGFNPYVLQVTIHLSPSFPDNINRRDICSGNDRKIIRRDLERKRRQEMAASLDSLRLHLPPEMIKGKRSILDHVTVAVDYITCKQKNMKELSLKRDKLKRSTLVGSGNIGSSSHCTRSCITVLQFLGGASIVLNYGGWDEEDLQLSKVVELLLEEGLNIVSCLSTKVGDNLFHTIYSEVLVSSLAFVFSFKTLGLKSGVLFNEMAASCSGLHWFPKIGP</sequence>
<feature type="domain" description="BHLH" evidence="7">
    <location>
        <begin position="283"/>
        <end position="335"/>
    </location>
</feature>
<proteinExistence type="predicted"/>
<dbReference type="InterPro" id="IPR036638">
    <property type="entry name" value="HLH_DNA-bd_sf"/>
</dbReference>
<dbReference type="CDD" id="cd18914">
    <property type="entry name" value="bHLH_AtORG2_like"/>
    <property type="match status" value="1"/>
</dbReference>
<dbReference type="InterPro" id="IPR011598">
    <property type="entry name" value="bHLH_dom"/>
</dbReference>
<dbReference type="SMART" id="SM00353">
    <property type="entry name" value="HLH"/>
    <property type="match status" value="2"/>
</dbReference>
<gene>
    <name evidence="8" type="ORF">RJ639_027866</name>
</gene>
<dbReference type="GO" id="GO:0046983">
    <property type="term" value="F:protein dimerization activity"/>
    <property type="evidence" value="ECO:0007669"/>
    <property type="project" value="InterPro"/>
</dbReference>
<organism evidence="8 9">
    <name type="scientific">Escallonia herrerae</name>
    <dbReference type="NCBI Taxonomy" id="1293975"/>
    <lineage>
        <taxon>Eukaryota</taxon>
        <taxon>Viridiplantae</taxon>
        <taxon>Streptophyta</taxon>
        <taxon>Embryophyta</taxon>
        <taxon>Tracheophyta</taxon>
        <taxon>Spermatophyta</taxon>
        <taxon>Magnoliopsida</taxon>
        <taxon>eudicotyledons</taxon>
        <taxon>Gunneridae</taxon>
        <taxon>Pentapetalae</taxon>
        <taxon>asterids</taxon>
        <taxon>campanulids</taxon>
        <taxon>Escalloniales</taxon>
        <taxon>Escalloniaceae</taxon>
        <taxon>Escallonia</taxon>
    </lineage>
</organism>
<dbReference type="PANTHER" id="PTHR13935">
    <property type="entry name" value="ACHAETE-SCUTE TRANSCRIPTION FACTOR-RELATED"/>
    <property type="match status" value="1"/>
</dbReference>